<evidence type="ECO:0000256" key="2">
    <source>
        <dbReference type="SAM" id="SignalP"/>
    </source>
</evidence>
<dbReference type="EMBL" id="JACHVB010000007">
    <property type="protein sequence ID" value="MBC2592742.1"/>
    <property type="molecule type" value="Genomic_DNA"/>
</dbReference>
<feature type="signal peptide" evidence="2">
    <location>
        <begin position="1"/>
        <end position="26"/>
    </location>
</feature>
<proteinExistence type="predicted"/>
<feature type="transmembrane region" description="Helical" evidence="1">
    <location>
        <begin position="232"/>
        <end position="250"/>
    </location>
</feature>
<evidence type="ECO:0000313" key="7">
    <source>
        <dbReference type="Proteomes" id="UP000546464"/>
    </source>
</evidence>
<evidence type="ECO:0000313" key="4">
    <source>
        <dbReference type="EMBL" id="MBC2593517.1"/>
    </source>
</evidence>
<organism evidence="4 7">
    <name type="scientific">Ruficoccus amylovorans</name>
    <dbReference type="NCBI Taxonomy" id="1804625"/>
    <lineage>
        <taxon>Bacteria</taxon>
        <taxon>Pseudomonadati</taxon>
        <taxon>Verrucomicrobiota</taxon>
        <taxon>Opitutia</taxon>
        <taxon>Puniceicoccales</taxon>
        <taxon>Cerasicoccaceae</taxon>
        <taxon>Ruficoccus</taxon>
    </lineage>
</organism>
<evidence type="ECO:0000313" key="3">
    <source>
        <dbReference type="EMBL" id="MBC2592742.1"/>
    </source>
</evidence>
<evidence type="ECO:0000313" key="6">
    <source>
        <dbReference type="EMBL" id="MBC2594488.1"/>
    </source>
</evidence>
<dbReference type="Proteomes" id="UP000546464">
    <property type="component" value="Unassembled WGS sequence"/>
</dbReference>
<evidence type="ECO:0000256" key="1">
    <source>
        <dbReference type="SAM" id="Phobius"/>
    </source>
</evidence>
<keyword evidence="1" id="KW-1133">Transmembrane helix</keyword>
<dbReference type="AlphaFoldDB" id="A0A842HD51"/>
<name>A0A842HD51_9BACT</name>
<comment type="caution">
    <text evidence="4">The sequence shown here is derived from an EMBL/GenBank/DDBJ whole genome shotgun (WGS) entry which is preliminary data.</text>
</comment>
<evidence type="ECO:0008006" key="8">
    <source>
        <dbReference type="Google" id="ProtNLM"/>
    </source>
</evidence>
<protein>
    <recommendedName>
        <fullName evidence="8">PEP-CTERM sorting domain-containing protein</fullName>
    </recommendedName>
</protein>
<dbReference type="EMBL" id="JACHVB010000024">
    <property type="protein sequence ID" value="MBC2594480.1"/>
    <property type="molecule type" value="Genomic_DNA"/>
</dbReference>
<keyword evidence="2" id="KW-0732">Signal</keyword>
<accession>A0A842HD51</accession>
<keyword evidence="1" id="KW-0812">Transmembrane</keyword>
<dbReference type="EMBL" id="JACHVB010000013">
    <property type="protein sequence ID" value="MBC2593517.1"/>
    <property type="molecule type" value="Genomic_DNA"/>
</dbReference>
<dbReference type="EMBL" id="JACHVB010000024">
    <property type="protein sequence ID" value="MBC2594488.1"/>
    <property type="molecule type" value="Genomic_DNA"/>
</dbReference>
<feature type="chain" id="PRO_5036418493" description="PEP-CTERM sorting domain-containing protein" evidence="2">
    <location>
        <begin position="27"/>
        <end position="254"/>
    </location>
</feature>
<keyword evidence="7" id="KW-1185">Reference proteome</keyword>
<sequence length="254" mass="26180">MKFYSIRTLALTASAAMLPALTPLSAATVEGASVYIDFGSTLTPEAGFTELSVAATGAVAFYEQSLSNLEDSAGNLTGSSFLLNVSNGTRNVAGSNSSNDHDPVPGIPVSATTDGIWFNNQNTGTAGGEAFGFTLTFSDLDDNYAYNIMVLMGDGTTTDFLWQIATGSGDPDSITITSSDAVSAVATWTSVTPTDGTIVITGLAAGPLAGSNTGRLNLVSLTAVNIPETSSATYGIAALIIASLFSRKIYRRKR</sequence>
<reference evidence="4 7" key="1">
    <citation type="submission" date="2020-07" db="EMBL/GenBank/DDBJ databases">
        <authorList>
            <person name="Feng X."/>
        </authorList>
    </citation>
    <scope>NUCLEOTIDE SEQUENCE [LARGE SCALE GENOMIC DNA]</scope>
    <source>
        <strain evidence="4 7">JCM31066</strain>
    </source>
</reference>
<keyword evidence="1" id="KW-0472">Membrane</keyword>
<gene>
    <name evidence="3" type="ORF">H5P28_00565</name>
    <name evidence="4" type="ORF">H5P28_04505</name>
    <name evidence="5" type="ORF">H5P28_09445</name>
    <name evidence="6" type="ORF">H5P28_09485</name>
</gene>
<evidence type="ECO:0000313" key="5">
    <source>
        <dbReference type="EMBL" id="MBC2594480.1"/>
    </source>
</evidence>
<dbReference type="RefSeq" id="WP_185673771.1">
    <property type="nucleotide sequence ID" value="NZ_JACHVB010000007.1"/>
</dbReference>